<feature type="compositionally biased region" description="Gly residues" evidence="1">
    <location>
        <begin position="409"/>
        <end position="431"/>
    </location>
</feature>
<sequence>MRAKSVFLPFVVLALAMAGCGNSPEVNGPGGAPPCDAPSACPGDAVPESACLEELAADRAMDGCGVFVNSEILDGNDANPGTKGRPVRSVQRAIELARTARGRVFMPTDNFVGAIRLPSGVDIHAGFDFLEWRRRSSDSHGHINSETDARIAVIVEPARPGDTGAADGVSTLDHLWIQSGVQIGVLVQSNTAVEIVHSQIRALYGGRAGHDGEEWRPSRAPAGPDGLFGEDGCSVATIPGGAAVTNPCDDGTSSTGGKGGDGLPARAEDGDTGDPVPASDPYSGLGGDAEREDSVCENGRSGLSGSPGTVGAAGQGIGRLTETGWEGDKGTDGGRGTPGQGGGGGGGRRGGLAVCTAADKGGASGGSGGAGGCGGRGGRGGGNGSPSIGLAVLHARVTVRDSVIEAPAGGRGGHGGPPQQGGEPGRGAPGGDGRDGARACEGGRGGDGGDGGYGGPGRGGDVIGIAYLDEDQLTLEGVTFELGLPGPGGTSWSHDGTMTTGEAGVAVETLRFPE</sequence>
<keyword evidence="2" id="KW-0732">Signal</keyword>
<dbReference type="RefSeq" id="WP_272099067.1">
    <property type="nucleotide sequence ID" value="NZ_JAQNDK010000003.1"/>
</dbReference>
<organism evidence="3 4">
    <name type="scientific">Sorangium atrum</name>
    <dbReference type="NCBI Taxonomy" id="2995308"/>
    <lineage>
        <taxon>Bacteria</taxon>
        <taxon>Pseudomonadati</taxon>
        <taxon>Myxococcota</taxon>
        <taxon>Polyangia</taxon>
        <taxon>Polyangiales</taxon>
        <taxon>Polyangiaceae</taxon>
        <taxon>Sorangium</taxon>
    </lineage>
</organism>
<dbReference type="Proteomes" id="UP001217485">
    <property type="component" value="Unassembled WGS sequence"/>
</dbReference>
<keyword evidence="4" id="KW-1185">Reference proteome</keyword>
<feature type="region of interest" description="Disordered" evidence="1">
    <location>
        <begin position="361"/>
        <end position="380"/>
    </location>
</feature>
<feature type="compositionally biased region" description="Gly residues" evidence="1">
    <location>
        <begin position="442"/>
        <end position="456"/>
    </location>
</feature>
<gene>
    <name evidence="3" type="ORF">POL72_28660</name>
</gene>
<protein>
    <recommendedName>
        <fullName evidence="5">PE-PGRS family protein</fullName>
    </recommendedName>
</protein>
<feature type="compositionally biased region" description="Gly residues" evidence="1">
    <location>
        <begin position="333"/>
        <end position="349"/>
    </location>
</feature>
<evidence type="ECO:0000256" key="2">
    <source>
        <dbReference type="SAM" id="SignalP"/>
    </source>
</evidence>
<feature type="region of interest" description="Disordered" evidence="1">
    <location>
        <begin position="244"/>
        <end position="349"/>
    </location>
</feature>
<name>A0ABT5C5P7_9BACT</name>
<evidence type="ECO:0008006" key="5">
    <source>
        <dbReference type="Google" id="ProtNLM"/>
    </source>
</evidence>
<evidence type="ECO:0000256" key="1">
    <source>
        <dbReference type="SAM" id="MobiDB-lite"/>
    </source>
</evidence>
<feature type="compositionally biased region" description="Gly residues" evidence="1">
    <location>
        <begin position="362"/>
        <end position="380"/>
    </location>
</feature>
<proteinExistence type="predicted"/>
<feature type="signal peptide" evidence="2">
    <location>
        <begin position="1"/>
        <end position="18"/>
    </location>
</feature>
<feature type="region of interest" description="Disordered" evidence="1">
    <location>
        <begin position="405"/>
        <end position="456"/>
    </location>
</feature>
<evidence type="ECO:0000313" key="4">
    <source>
        <dbReference type="Proteomes" id="UP001217485"/>
    </source>
</evidence>
<feature type="chain" id="PRO_5045093067" description="PE-PGRS family protein" evidence="2">
    <location>
        <begin position="19"/>
        <end position="514"/>
    </location>
</feature>
<evidence type="ECO:0000313" key="3">
    <source>
        <dbReference type="EMBL" id="MDC0681746.1"/>
    </source>
</evidence>
<dbReference type="EMBL" id="JAQNDK010000003">
    <property type="protein sequence ID" value="MDC0681746.1"/>
    <property type="molecule type" value="Genomic_DNA"/>
</dbReference>
<reference evidence="3 4" key="1">
    <citation type="submission" date="2023-01" db="EMBL/GenBank/DDBJ databases">
        <title>Minimal conservation of predation-associated metabolite biosynthetic gene clusters underscores biosynthetic potential of Myxococcota including descriptions for ten novel species: Archangium lansinium sp. nov., Myxococcus landrumus sp. nov., Nannocystis bai.</title>
        <authorList>
            <person name="Ahearne A."/>
            <person name="Stevens C."/>
            <person name="Dowd S."/>
        </authorList>
    </citation>
    <scope>NUCLEOTIDE SEQUENCE [LARGE SCALE GENOMIC DNA]</scope>
    <source>
        <strain evidence="3 4">WIWO2</strain>
    </source>
</reference>
<accession>A0ABT5C5P7</accession>
<dbReference type="PROSITE" id="PS51257">
    <property type="entry name" value="PROKAR_LIPOPROTEIN"/>
    <property type="match status" value="1"/>
</dbReference>
<comment type="caution">
    <text evidence="3">The sequence shown here is derived from an EMBL/GenBank/DDBJ whole genome shotgun (WGS) entry which is preliminary data.</text>
</comment>